<evidence type="ECO:0000313" key="3">
    <source>
        <dbReference type="EMBL" id="EYT49862.1"/>
    </source>
</evidence>
<dbReference type="PANTHER" id="PTHR43569:SF2">
    <property type="entry name" value="AMIDOHYDROLASE-RELATED DOMAIN-CONTAINING PROTEIN"/>
    <property type="match status" value="1"/>
</dbReference>
<dbReference type="HOGENOM" id="CLU_044590_3_0_11"/>
<evidence type="ECO:0000256" key="1">
    <source>
        <dbReference type="ARBA" id="ARBA00038310"/>
    </source>
</evidence>
<dbReference type="Gene3D" id="3.20.20.140">
    <property type="entry name" value="Metal-dependent hydrolases"/>
    <property type="match status" value="1"/>
</dbReference>
<gene>
    <name evidence="3" type="ORF">D641_0105755</name>
</gene>
<reference evidence="3 4" key="1">
    <citation type="journal article" date="2013" name="Genome Announc.">
        <title>Draft genome sequence of an Actinobacterium, Brachybacterium muris strain UCD-AY4.</title>
        <authorList>
            <person name="Lo J.R."/>
            <person name="Lang J.M."/>
            <person name="Darling A.E."/>
            <person name="Eisen J.A."/>
            <person name="Coil D.A."/>
        </authorList>
    </citation>
    <scope>NUCLEOTIDE SEQUENCE [LARGE SCALE GENOMIC DNA]</scope>
    <source>
        <strain evidence="3 4">UCD-AY4</strain>
    </source>
</reference>
<proteinExistence type="inferred from homology"/>
<comment type="similarity">
    <text evidence="1">Belongs to the metallo-dependent hydrolases superfamily.</text>
</comment>
<dbReference type="InterPro" id="IPR006680">
    <property type="entry name" value="Amidohydro-rel"/>
</dbReference>
<dbReference type="STRING" id="1249481.D641_0105755"/>
<sequence length="291" mass="31478">MSADAITDAHLHLWDLSASDYAWMDGTPQLRRDGTWDQVGPRLASLGATRVVLVQADDTPSDTSHLLRTAELIEHGSGAVPAMRADVVAWLPLESPHLVEHLLGDAQFLRRVVGVRHLVHEEPDAGFLERPAVAQCLAMIARAGLVLDISDAYERHMGQVARLARTHPGLTVVLDHLGKPPLGDAFAMRHWEQALAPIAEQENTVAKLSGLATSGDGSLEQAVEVALALFGPGRLMFGSDWPIAPEPFDVDSGTSHLLERIRQQSPADQAQILHGTAERVYRRAGEGSPPD</sequence>
<dbReference type="InterPro" id="IPR032466">
    <property type="entry name" value="Metal_Hydrolase"/>
</dbReference>
<dbReference type="EMBL" id="AORC01000006">
    <property type="protein sequence ID" value="EYT49862.1"/>
    <property type="molecule type" value="Genomic_DNA"/>
</dbReference>
<dbReference type="InterPro" id="IPR052350">
    <property type="entry name" value="Metallo-dep_Lactonases"/>
</dbReference>
<protein>
    <submittedName>
        <fullName evidence="3">Metal-dependent hydrolase</fullName>
    </submittedName>
</protein>
<accession>A0A022KV63</accession>
<dbReference type="PANTHER" id="PTHR43569">
    <property type="entry name" value="AMIDOHYDROLASE"/>
    <property type="match status" value="1"/>
</dbReference>
<dbReference type="SUPFAM" id="SSF51556">
    <property type="entry name" value="Metallo-dependent hydrolases"/>
    <property type="match status" value="1"/>
</dbReference>
<keyword evidence="3" id="KW-0378">Hydrolase</keyword>
<evidence type="ECO:0000313" key="4">
    <source>
        <dbReference type="Proteomes" id="UP000019754"/>
    </source>
</evidence>
<dbReference type="OrthoDB" id="5450317at2"/>
<dbReference type="Pfam" id="PF04909">
    <property type="entry name" value="Amidohydro_2"/>
    <property type="match status" value="1"/>
</dbReference>
<dbReference type="RefSeq" id="WP_017822855.1">
    <property type="nucleotide sequence ID" value="NZ_AORC01000006.1"/>
</dbReference>
<evidence type="ECO:0000259" key="2">
    <source>
        <dbReference type="Pfam" id="PF04909"/>
    </source>
</evidence>
<organism evidence="3 4">
    <name type="scientific">Brachybacterium muris UCD-AY4</name>
    <dbReference type="NCBI Taxonomy" id="1249481"/>
    <lineage>
        <taxon>Bacteria</taxon>
        <taxon>Bacillati</taxon>
        <taxon>Actinomycetota</taxon>
        <taxon>Actinomycetes</taxon>
        <taxon>Micrococcales</taxon>
        <taxon>Dermabacteraceae</taxon>
        <taxon>Brachybacterium</taxon>
    </lineage>
</organism>
<keyword evidence="4" id="KW-1185">Reference proteome</keyword>
<dbReference type="AlphaFoldDB" id="A0A022KV63"/>
<feature type="domain" description="Amidohydrolase-related" evidence="2">
    <location>
        <begin position="8"/>
        <end position="283"/>
    </location>
</feature>
<dbReference type="GO" id="GO:0016787">
    <property type="term" value="F:hydrolase activity"/>
    <property type="evidence" value="ECO:0007669"/>
    <property type="project" value="UniProtKB-KW"/>
</dbReference>
<comment type="caution">
    <text evidence="3">The sequence shown here is derived from an EMBL/GenBank/DDBJ whole genome shotgun (WGS) entry which is preliminary data.</text>
</comment>
<name>A0A022KV63_9MICO</name>
<dbReference type="Proteomes" id="UP000019754">
    <property type="component" value="Unassembled WGS sequence"/>
</dbReference>